<gene>
    <name evidence="2" type="ORF">GCM10010126_66260</name>
</gene>
<comment type="caution">
    <text evidence="2">The sequence shown here is derived from an EMBL/GenBank/DDBJ whole genome shotgun (WGS) entry which is preliminary data.</text>
</comment>
<feature type="transmembrane region" description="Helical" evidence="1">
    <location>
        <begin position="44"/>
        <end position="64"/>
    </location>
</feature>
<reference evidence="2" key="1">
    <citation type="journal article" date="2014" name="Int. J. Syst. Evol. Microbiol.">
        <title>Complete genome sequence of Corynebacterium casei LMG S-19264T (=DSM 44701T), isolated from a smear-ripened cheese.</title>
        <authorList>
            <consortium name="US DOE Joint Genome Institute (JGI-PGF)"/>
            <person name="Walter F."/>
            <person name="Albersmeier A."/>
            <person name="Kalinowski J."/>
            <person name="Ruckert C."/>
        </authorList>
    </citation>
    <scope>NUCLEOTIDE SEQUENCE</scope>
    <source>
        <strain evidence="2">JCM 3093</strain>
    </source>
</reference>
<evidence type="ECO:0000256" key="1">
    <source>
        <dbReference type="SAM" id="Phobius"/>
    </source>
</evidence>
<proteinExistence type="predicted"/>
<keyword evidence="1" id="KW-1133">Transmembrane helix</keyword>
<sequence>MLTDVGGLTPAYPFSQMFRFATLCEGGVSAKPDHSGPTTAGVTASAYAAVIVVLAALSVSSFAGGSGSGLEFMLIAPATYPLGTATLDLCQSSGLCYAEVGPPLLQNLLPLIMTTVGGLMQAGLLWLALRVGSSIKDRRQIR</sequence>
<accession>A0AA37BP44</accession>
<reference evidence="2" key="2">
    <citation type="submission" date="2022-09" db="EMBL/GenBank/DDBJ databases">
        <authorList>
            <person name="Sun Q."/>
            <person name="Ohkuma M."/>
        </authorList>
    </citation>
    <scope>NUCLEOTIDE SEQUENCE</scope>
    <source>
        <strain evidence="2">JCM 3093</strain>
    </source>
</reference>
<evidence type="ECO:0000313" key="2">
    <source>
        <dbReference type="EMBL" id="GGK97572.1"/>
    </source>
</evidence>
<organism evidence="2 3">
    <name type="scientific">Planomonospora parontospora</name>
    <dbReference type="NCBI Taxonomy" id="58119"/>
    <lineage>
        <taxon>Bacteria</taxon>
        <taxon>Bacillati</taxon>
        <taxon>Actinomycetota</taxon>
        <taxon>Actinomycetes</taxon>
        <taxon>Streptosporangiales</taxon>
        <taxon>Streptosporangiaceae</taxon>
        <taxon>Planomonospora</taxon>
    </lineage>
</organism>
<dbReference type="AlphaFoldDB" id="A0AA37BP44"/>
<protein>
    <submittedName>
        <fullName evidence="2">Uncharacterized protein</fullName>
    </submittedName>
</protein>
<dbReference type="Proteomes" id="UP000627984">
    <property type="component" value="Unassembled WGS sequence"/>
</dbReference>
<dbReference type="EMBL" id="BMQD01000039">
    <property type="protein sequence ID" value="GGK97572.1"/>
    <property type="molecule type" value="Genomic_DNA"/>
</dbReference>
<name>A0AA37BP44_9ACTN</name>
<feature type="transmembrane region" description="Helical" evidence="1">
    <location>
        <begin position="108"/>
        <end position="129"/>
    </location>
</feature>
<evidence type="ECO:0000313" key="3">
    <source>
        <dbReference type="Proteomes" id="UP000627984"/>
    </source>
</evidence>
<keyword evidence="1" id="KW-0812">Transmembrane</keyword>
<keyword evidence="1" id="KW-0472">Membrane</keyword>